<dbReference type="Proteomes" id="UP000886595">
    <property type="component" value="Unassembled WGS sequence"/>
</dbReference>
<comment type="caution">
    <text evidence="1">The sequence shown here is derived from an EMBL/GenBank/DDBJ whole genome shotgun (WGS) entry which is preliminary data.</text>
</comment>
<dbReference type="EMBL" id="JAAMPC010000006">
    <property type="protein sequence ID" value="KAG2307218.1"/>
    <property type="molecule type" value="Genomic_DNA"/>
</dbReference>
<name>A0A8X7SIW2_BRACI</name>
<evidence type="ECO:0000313" key="2">
    <source>
        <dbReference type="Proteomes" id="UP000886595"/>
    </source>
</evidence>
<evidence type="ECO:0000313" key="1">
    <source>
        <dbReference type="EMBL" id="KAG2307218.1"/>
    </source>
</evidence>
<proteinExistence type="predicted"/>
<organism evidence="1 2">
    <name type="scientific">Brassica carinata</name>
    <name type="common">Ethiopian mustard</name>
    <name type="synonym">Abyssinian cabbage</name>
    <dbReference type="NCBI Taxonomy" id="52824"/>
    <lineage>
        <taxon>Eukaryota</taxon>
        <taxon>Viridiplantae</taxon>
        <taxon>Streptophyta</taxon>
        <taxon>Embryophyta</taxon>
        <taxon>Tracheophyta</taxon>
        <taxon>Spermatophyta</taxon>
        <taxon>Magnoliopsida</taxon>
        <taxon>eudicotyledons</taxon>
        <taxon>Gunneridae</taxon>
        <taxon>Pentapetalae</taxon>
        <taxon>rosids</taxon>
        <taxon>malvids</taxon>
        <taxon>Brassicales</taxon>
        <taxon>Brassicaceae</taxon>
        <taxon>Brassiceae</taxon>
        <taxon>Brassica</taxon>
    </lineage>
</organism>
<sequence length="121" mass="14055">MMRPLNDELLSDGENVVTNDKPSPATKYCLIPGHAKIIDTEYQNGCSGLNLYWVDESEDAFVDNMVCLIHEGFAYRKEMFKCGLTANDLARMRVEKKLKEKEAKEKMIRTPSWRCYRNLWS</sequence>
<reference evidence="1 2" key="1">
    <citation type="submission" date="2020-02" db="EMBL/GenBank/DDBJ databases">
        <authorList>
            <person name="Ma Q."/>
            <person name="Huang Y."/>
            <person name="Song X."/>
            <person name="Pei D."/>
        </authorList>
    </citation>
    <scope>NUCLEOTIDE SEQUENCE [LARGE SCALE GENOMIC DNA]</scope>
    <source>
        <strain evidence="1">Sxm20200214</strain>
        <tissue evidence="1">Leaf</tissue>
    </source>
</reference>
<keyword evidence="2" id="KW-1185">Reference proteome</keyword>
<gene>
    <name evidence="1" type="ORF">Bca52824_026966</name>
</gene>
<protein>
    <submittedName>
        <fullName evidence="1">Uncharacterized protein</fullName>
    </submittedName>
</protein>
<dbReference type="AlphaFoldDB" id="A0A8X7SIW2"/>
<accession>A0A8X7SIW2</accession>